<reference evidence="2" key="1">
    <citation type="submission" date="2017-01" db="EMBL/GenBank/DDBJ databases">
        <title>Genome Analysis of Deinococcus marmoris KOPRI26562.</title>
        <authorList>
            <person name="Kim J.H."/>
            <person name="Oh H.-M."/>
        </authorList>
    </citation>
    <scope>NUCLEOTIDE SEQUENCE [LARGE SCALE GENOMIC DNA]</scope>
    <source>
        <strain evidence="2">PAMC 26633</strain>
    </source>
</reference>
<evidence type="ECO:0000313" key="1">
    <source>
        <dbReference type="EMBL" id="OXC71667.1"/>
    </source>
</evidence>
<dbReference type="EMBL" id="MTHB01000301">
    <property type="protein sequence ID" value="OXC71667.1"/>
    <property type="molecule type" value="Genomic_DNA"/>
</dbReference>
<dbReference type="GO" id="GO:0016740">
    <property type="term" value="F:transferase activity"/>
    <property type="evidence" value="ECO:0007669"/>
    <property type="project" value="UniProtKB-KW"/>
</dbReference>
<name>A0A226WLM1_CABSO</name>
<dbReference type="AlphaFoldDB" id="A0A226WLM1"/>
<comment type="caution">
    <text evidence="1">The sequence shown here is derived from an EMBL/GenBank/DDBJ whole genome shotgun (WGS) entry which is preliminary data.</text>
</comment>
<keyword evidence="1" id="KW-0808">Transferase</keyword>
<dbReference type="RefSeq" id="WP_089166402.1">
    <property type="nucleotide sequence ID" value="NZ_MTHB01000301.1"/>
</dbReference>
<organism evidence="1 2">
    <name type="scientific">Caballeronia sordidicola</name>
    <name type="common">Burkholderia sordidicola</name>
    <dbReference type="NCBI Taxonomy" id="196367"/>
    <lineage>
        <taxon>Bacteria</taxon>
        <taxon>Pseudomonadati</taxon>
        <taxon>Pseudomonadota</taxon>
        <taxon>Betaproteobacteria</taxon>
        <taxon>Burkholderiales</taxon>
        <taxon>Burkholderiaceae</taxon>
        <taxon>Caballeronia</taxon>
    </lineage>
</organism>
<evidence type="ECO:0000313" key="2">
    <source>
        <dbReference type="Proteomes" id="UP000214720"/>
    </source>
</evidence>
<gene>
    <name evidence="1" type="ORF">BSU04_45905</name>
</gene>
<proteinExistence type="predicted"/>
<protein>
    <submittedName>
        <fullName evidence="1">Acetyl-CoA:acetoacetyl-CoA transferase, alpha subunit</fullName>
    </submittedName>
</protein>
<sequence>MGLATVLLDLQMSGRLSYDAGRNTMFVNFEGMAIRSNDDIESVRRVLAAFCDRIGHKVSRMVNCDGFRLDESEVDAYFEMVRQLQLKYYSSANRFTTSAFMRMKLDAAFGESDPASHVCETHAQAAAHAQSR</sequence>
<dbReference type="OrthoDB" id="9805230at2"/>
<accession>A0A226WLM1</accession>
<dbReference type="Proteomes" id="UP000214720">
    <property type="component" value="Unassembled WGS sequence"/>
</dbReference>